<dbReference type="Proteomes" id="UP000005667">
    <property type="component" value="Plasmid AZO_p2"/>
</dbReference>
<geneLocation type="plasmid" evidence="2 3">
    <name>AZO_p2</name>
</geneLocation>
<evidence type="ECO:0000313" key="2">
    <source>
        <dbReference type="EMBL" id="CBS89361.1"/>
    </source>
</evidence>
<dbReference type="KEGG" id="ali:AZOLI_p20192"/>
<dbReference type="RefSeq" id="WP_014188778.1">
    <property type="nucleotide sequence ID" value="NC_016586.1"/>
</dbReference>
<dbReference type="InterPro" id="IPR027417">
    <property type="entry name" value="P-loop_NTPase"/>
</dbReference>
<dbReference type="Gene3D" id="3.40.50.300">
    <property type="entry name" value="P-loop containing nucleotide triphosphate hydrolases"/>
    <property type="match status" value="1"/>
</dbReference>
<dbReference type="HOGENOM" id="CLU_051820_2_2_5"/>
<protein>
    <submittedName>
        <fullName evidence="2">AAA ATPase</fullName>
    </submittedName>
</protein>
<dbReference type="InterPro" id="IPR011704">
    <property type="entry name" value="ATPase_dyneun-rel_AAA"/>
</dbReference>
<sequence>MTLESPSAQDVTLVPRADQAAPVRLPAPFHERYKDPAGYDPDPDLTAAVNVALLLGQPLLLTGEPGCGKTSLAFWLARQLGLDEPLLQSVKSTTTGRDLLYGFDDLARFRDSQTGTRRPTAGYLSLNALGKAILFSAGPDRELIRPDDGWADDGVARHGDLFPRDYPPPRRRVVLIDELDKAPRDTPNDLLLEIEAMRFDIPELRVTVKGEPSNRPIVVITSNSEKSLPEPFLRRCVYHHIPAPGPERRRAIVVKRLAPFAQRGELFNEAMTLFTRVRDRLGRPPGTAELLAWLDVLETMVRRLEAGGETVAGLAGQPAILRASLRALAKTQEDLERAEIELGVAAPR</sequence>
<dbReference type="OrthoDB" id="9783370at2"/>
<reference evidence="3" key="1">
    <citation type="journal article" date="2011" name="PLoS Genet.">
        <title>Azospirillum genomes reveal transition of bacteria from aquatic to terrestrial environments.</title>
        <authorList>
            <person name="Wisniewski-Dye F."/>
            <person name="Borziak K."/>
            <person name="Khalsa-Moyers G."/>
            <person name="Alexandre G."/>
            <person name="Sukharnikov L.O."/>
            <person name="Wuichet K."/>
            <person name="Hurst G.B."/>
            <person name="McDonald W.H."/>
            <person name="Robertson J.S."/>
            <person name="Barbe V."/>
            <person name="Calteau A."/>
            <person name="Rouy Z."/>
            <person name="Mangenot S."/>
            <person name="Prigent-Combaret C."/>
            <person name="Normand P."/>
            <person name="Boyer M."/>
            <person name="Siguier P."/>
            <person name="Dessaux Y."/>
            <person name="Elmerich C."/>
            <person name="Condemine G."/>
            <person name="Krishnen G."/>
            <person name="Kennedy I."/>
            <person name="Paterson A.H."/>
            <person name="Gonzalez V."/>
            <person name="Mavingui P."/>
            <person name="Zhulin I.B."/>
        </authorList>
    </citation>
    <scope>NUCLEOTIDE SEQUENCE [LARGE SCALE GENOMIC DNA]</scope>
    <source>
        <strain evidence="3">4B</strain>
    </source>
</reference>
<dbReference type="InterPro" id="IPR003593">
    <property type="entry name" value="AAA+_ATPase"/>
</dbReference>
<keyword evidence="2" id="KW-0614">Plasmid</keyword>
<dbReference type="Pfam" id="PF07728">
    <property type="entry name" value="AAA_5"/>
    <property type="match status" value="1"/>
</dbReference>
<dbReference type="EMBL" id="FQ311870">
    <property type="protein sequence ID" value="CBS89361.1"/>
    <property type="molecule type" value="Genomic_DNA"/>
</dbReference>
<gene>
    <name evidence="2" type="ordered locus">AZOLI_p20192</name>
</gene>
<organism evidence="2 3">
    <name type="scientific">Azospirillum lipoferum (strain 4B)</name>
    <dbReference type="NCBI Taxonomy" id="862719"/>
    <lineage>
        <taxon>Bacteria</taxon>
        <taxon>Pseudomonadati</taxon>
        <taxon>Pseudomonadota</taxon>
        <taxon>Alphaproteobacteria</taxon>
        <taxon>Rhodospirillales</taxon>
        <taxon>Azospirillaceae</taxon>
        <taxon>Azospirillum</taxon>
    </lineage>
</organism>
<dbReference type="GO" id="GO:0016887">
    <property type="term" value="F:ATP hydrolysis activity"/>
    <property type="evidence" value="ECO:0007669"/>
    <property type="project" value="InterPro"/>
</dbReference>
<dbReference type="AlphaFoldDB" id="G7ZCG8"/>
<feature type="domain" description="AAA+ ATPase" evidence="1">
    <location>
        <begin position="55"/>
        <end position="247"/>
    </location>
</feature>
<dbReference type="SUPFAM" id="SSF52540">
    <property type="entry name" value="P-loop containing nucleoside triphosphate hydrolases"/>
    <property type="match status" value="1"/>
</dbReference>
<evidence type="ECO:0000313" key="3">
    <source>
        <dbReference type="Proteomes" id="UP000005667"/>
    </source>
</evidence>
<evidence type="ECO:0000259" key="1">
    <source>
        <dbReference type="SMART" id="SM00382"/>
    </source>
</evidence>
<name>G7ZCG8_AZOL4</name>
<proteinExistence type="predicted"/>
<dbReference type="GO" id="GO:0005524">
    <property type="term" value="F:ATP binding"/>
    <property type="evidence" value="ECO:0007669"/>
    <property type="project" value="InterPro"/>
</dbReference>
<accession>G7ZCG8</accession>
<keyword evidence="3" id="KW-1185">Reference proteome</keyword>
<dbReference type="SMART" id="SM00382">
    <property type="entry name" value="AAA"/>
    <property type="match status" value="1"/>
</dbReference>